<sequence>MTSHTNEDLQLEDMEKLSTAVREPTARSPAQPPAPQPRDQRSLIPTKATTAKNHIILILTINTVDSR</sequence>
<dbReference type="AlphaFoldDB" id="A0A8S3WYK7"/>
<name>A0A8S3WYK7_PARAO</name>
<protein>
    <submittedName>
        <fullName evidence="2">(apollo) hypothetical protein</fullName>
    </submittedName>
</protein>
<evidence type="ECO:0000313" key="2">
    <source>
        <dbReference type="EMBL" id="CAG4983700.1"/>
    </source>
</evidence>
<comment type="caution">
    <text evidence="2">The sequence shown here is derived from an EMBL/GenBank/DDBJ whole genome shotgun (WGS) entry which is preliminary data.</text>
</comment>
<dbReference type="Proteomes" id="UP000691718">
    <property type="component" value="Unassembled WGS sequence"/>
</dbReference>
<accession>A0A8S3WYK7</accession>
<proteinExistence type="predicted"/>
<evidence type="ECO:0000256" key="1">
    <source>
        <dbReference type="SAM" id="MobiDB-lite"/>
    </source>
</evidence>
<organism evidence="2 3">
    <name type="scientific">Parnassius apollo</name>
    <name type="common">Apollo butterfly</name>
    <name type="synonym">Papilio apollo</name>
    <dbReference type="NCBI Taxonomy" id="110799"/>
    <lineage>
        <taxon>Eukaryota</taxon>
        <taxon>Metazoa</taxon>
        <taxon>Ecdysozoa</taxon>
        <taxon>Arthropoda</taxon>
        <taxon>Hexapoda</taxon>
        <taxon>Insecta</taxon>
        <taxon>Pterygota</taxon>
        <taxon>Neoptera</taxon>
        <taxon>Endopterygota</taxon>
        <taxon>Lepidoptera</taxon>
        <taxon>Glossata</taxon>
        <taxon>Ditrysia</taxon>
        <taxon>Papilionoidea</taxon>
        <taxon>Papilionidae</taxon>
        <taxon>Parnassiinae</taxon>
        <taxon>Parnassini</taxon>
        <taxon>Parnassius</taxon>
        <taxon>Parnassius</taxon>
    </lineage>
</organism>
<gene>
    <name evidence="2" type="ORF">PAPOLLO_LOCUS10689</name>
</gene>
<keyword evidence="3" id="KW-1185">Reference proteome</keyword>
<dbReference type="EMBL" id="CAJQZP010000769">
    <property type="protein sequence ID" value="CAG4983700.1"/>
    <property type="molecule type" value="Genomic_DNA"/>
</dbReference>
<reference evidence="2" key="1">
    <citation type="submission" date="2021-04" db="EMBL/GenBank/DDBJ databases">
        <authorList>
            <person name="Tunstrom K."/>
        </authorList>
    </citation>
    <scope>NUCLEOTIDE SEQUENCE</scope>
</reference>
<evidence type="ECO:0000313" key="3">
    <source>
        <dbReference type="Proteomes" id="UP000691718"/>
    </source>
</evidence>
<feature type="region of interest" description="Disordered" evidence="1">
    <location>
        <begin position="1"/>
        <end position="49"/>
    </location>
</feature>